<evidence type="ECO:0000256" key="6">
    <source>
        <dbReference type="ARBA" id="ARBA00023136"/>
    </source>
</evidence>
<proteinExistence type="inferred from homology"/>
<dbReference type="Gene3D" id="2.40.170.20">
    <property type="entry name" value="TonB-dependent receptor, beta-barrel domain"/>
    <property type="match status" value="1"/>
</dbReference>
<evidence type="ECO:0000313" key="13">
    <source>
        <dbReference type="Proteomes" id="UP000284243"/>
    </source>
</evidence>
<dbReference type="InterPro" id="IPR023996">
    <property type="entry name" value="TonB-dep_OMP_SusC/RagA"/>
</dbReference>
<dbReference type="Gene3D" id="2.170.130.10">
    <property type="entry name" value="TonB-dependent receptor, plug domain"/>
    <property type="match status" value="1"/>
</dbReference>
<evidence type="ECO:0000256" key="8">
    <source>
        <dbReference type="PROSITE-ProRule" id="PRU01360"/>
    </source>
</evidence>
<evidence type="ECO:0000256" key="4">
    <source>
        <dbReference type="ARBA" id="ARBA00022692"/>
    </source>
</evidence>
<dbReference type="NCBIfam" id="TIGR04057">
    <property type="entry name" value="SusC_RagA_signa"/>
    <property type="match status" value="1"/>
</dbReference>
<dbReference type="NCBIfam" id="TIGR04056">
    <property type="entry name" value="OMP_RagA_SusC"/>
    <property type="match status" value="1"/>
</dbReference>
<keyword evidence="5 9" id="KW-0798">TonB box</keyword>
<dbReference type="InterPro" id="IPR036942">
    <property type="entry name" value="Beta-barrel_TonB_sf"/>
</dbReference>
<dbReference type="InterPro" id="IPR037066">
    <property type="entry name" value="Plug_dom_sf"/>
</dbReference>
<evidence type="ECO:0000256" key="3">
    <source>
        <dbReference type="ARBA" id="ARBA00022452"/>
    </source>
</evidence>
<dbReference type="SUPFAM" id="SSF56935">
    <property type="entry name" value="Porins"/>
    <property type="match status" value="1"/>
</dbReference>
<comment type="similarity">
    <text evidence="8 9">Belongs to the TonB-dependent receptor family.</text>
</comment>
<evidence type="ECO:0000256" key="1">
    <source>
        <dbReference type="ARBA" id="ARBA00004571"/>
    </source>
</evidence>
<evidence type="ECO:0000256" key="2">
    <source>
        <dbReference type="ARBA" id="ARBA00022448"/>
    </source>
</evidence>
<evidence type="ECO:0000313" key="12">
    <source>
        <dbReference type="EMBL" id="RGU58652.1"/>
    </source>
</evidence>
<dbReference type="Pfam" id="PF13715">
    <property type="entry name" value="CarbopepD_reg_2"/>
    <property type="match status" value="1"/>
</dbReference>
<dbReference type="InterPro" id="IPR000531">
    <property type="entry name" value="Beta-barrel_TonB"/>
</dbReference>
<comment type="subcellular location">
    <subcellularLocation>
        <location evidence="1 8">Cell outer membrane</location>
        <topology evidence="1 8">Multi-pass membrane protein</topology>
    </subcellularLocation>
</comment>
<sequence length="930" mass="106258">MKKNATCWLFPSGKWWKILLIMKLKIFFLLVSLGTLQAAGYSQDSRFNLKKNDVSLTEVLQELQQQSEYRFFYQKDIFQQADRANVDMKNVSLRQILDEVLIRHGFSYEMIDKVITIRKIQQQKTAGRKITGIVMDTRKQSLPGVTVRIKGTTVGTVTDADGKFGFTLPEGGTVELVFSFVGMKTVEIEYKGEEELKVILEEEVAEMDEVVITGIFTKARESYTGAVTTATSKELRKFGNRSILSQLRNIDPSFNIVENNTFGSDPNKLPDIQLRGNTSLGVDVKDIQTDMSSQQQSNMPLFILDGFEISLQRVMDMDDNTIASITVLKDASATAMYGSRGANGVVVLTSARPEKGRLRVTYRGNLNLEMPDLASYNLLNAREKLEYEMAAGIYTYEVDPKEQQARNELYNQRLLEVERGVDTYWLKYPVRTGVGHRHSLRIEGGDESFVYAASIGYNDIAGVMKESGRKTFEGNIYLSYKYKNLSFQNDLTLTQNKGFNSPYGNFSEYTQVNAYLKPYDDEGNLIKVMEDYYLPERYGSIFQYNPLYNAFLPFKDEQKYFNVQNNFAIEWYIRPELFIRGRFTLVKETGCSDKYLSREHTSFAEYSEEDYPRRGSYEYSTQEKMNYEGELTLNYSKTWNEKHQVYTGLSYNMAEEQSEFYQIKAEGFPASHMDDLGMATAYEKNGKPYSSEGISRRLGGILNVNYTFDHRYYIDLSGKLEGSSRFGADQRVAPFWSAGIGWNIHNEHFIGNKESVNSLRLRLSYGVTGSQNFNPYQALTTFKYFGEESYRNWMGARLMGLGNSNLSWQQTGQTNVGIETVLFNGRVRFTADFYNKLTDDLLSDITLPLAAGFNSYKENIGKVRNRGIELSANVNLVRDMEQELVWSVGGSLVHNKNKIMKISNSLDFLNDELNKKADANPSFCIKKANR</sequence>
<dbReference type="Gene3D" id="2.60.40.1120">
    <property type="entry name" value="Carboxypeptidase-like, regulatory domain"/>
    <property type="match status" value="1"/>
</dbReference>
<keyword evidence="6 8" id="KW-0472">Membrane</keyword>
<feature type="domain" description="TonB-dependent receptor-like beta-barrel" evidence="10">
    <location>
        <begin position="490"/>
        <end position="893"/>
    </location>
</feature>
<dbReference type="AlphaFoldDB" id="A0A412TXZ4"/>
<keyword evidence="2 8" id="KW-0813">Transport</keyword>
<evidence type="ECO:0000256" key="9">
    <source>
        <dbReference type="RuleBase" id="RU003357"/>
    </source>
</evidence>
<dbReference type="InterPro" id="IPR008969">
    <property type="entry name" value="CarboxyPept-like_regulatory"/>
</dbReference>
<dbReference type="Pfam" id="PF07715">
    <property type="entry name" value="Plug"/>
    <property type="match status" value="1"/>
</dbReference>
<name>A0A412TXZ4_9BACT</name>
<protein>
    <submittedName>
        <fullName evidence="12">SusC/RagA family TonB-linked outer membrane protein</fullName>
    </submittedName>
</protein>
<keyword evidence="3 8" id="KW-1134">Transmembrane beta strand</keyword>
<reference evidence="12 13" key="1">
    <citation type="submission" date="2018-08" db="EMBL/GenBank/DDBJ databases">
        <title>A genome reference for cultivated species of the human gut microbiota.</title>
        <authorList>
            <person name="Zou Y."/>
            <person name="Xue W."/>
            <person name="Luo G."/>
        </authorList>
    </citation>
    <scope>NUCLEOTIDE SEQUENCE [LARGE SCALE GENOMIC DNA]</scope>
    <source>
        <strain evidence="12 13">AF16-14</strain>
    </source>
</reference>
<dbReference type="Pfam" id="PF00593">
    <property type="entry name" value="TonB_dep_Rec_b-barrel"/>
    <property type="match status" value="1"/>
</dbReference>
<gene>
    <name evidence="12" type="ORF">DWW57_02775</name>
</gene>
<feature type="domain" description="TonB-dependent receptor plug" evidence="11">
    <location>
        <begin position="222"/>
        <end position="345"/>
    </location>
</feature>
<keyword evidence="4 8" id="KW-0812">Transmembrane</keyword>
<organism evidence="12 13">
    <name type="scientific">Odoribacter splanchnicus</name>
    <dbReference type="NCBI Taxonomy" id="28118"/>
    <lineage>
        <taxon>Bacteria</taxon>
        <taxon>Pseudomonadati</taxon>
        <taxon>Bacteroidota</taxon>
        <taxon>Bacteroidia</taxon>
        <taxon>Bacteroidales</taxon>
        <taxon>Odoribacteraceae</taxon>
        <taxon>Odoribacter</taxon>
    </lineage>
</organism>
<dbReference type="InterPro" id="IPR012910">
    <property type="entry name" value="Plug_dom"/>
</dbReference>
<accession>A0A412TXZ4</accession>
<comment type="caution">
    <text evidence="12">The sequence shown here is derived from an EMBL/GenBank/DDBJ whole genome shotgun (WGS) entry which is preliminary data.</text>
</comment>
<dbReference type="InterPro" id="IPR023997">
    <property type="entry name" value="TonB-dep_OMP_SusC/RagA_CS"/>
</dbReference>
<dbReference type="PROSITE" id="PS52016">
    <property type="entry name" value="TONB_DEPENDENT_REC_3"/>
    <property type="match status" value="1"/>
</dbReference>
<evidence type="ECO:0000259" key="11">
    <source>
        <dbReference type="Pfam" id="PF07715"/>
    </source>
</evidence>
<dbReference type="SUPFAM" id="SSF49464">
    <property type="entry name" value="Carboxypeptidase regulatory domain-like"/>
    <property type="match status" value="1"/>
</dbReference>
<keyword evidence="7 8" id="KW-0998">Cell outer membrane</keyword>
<dbReference type="GO" id="GO:0009279">
    <property type="term" value="C:cell outer membrane"/>
    <property type="evidence" value="ECO:0007669"/>
    <property type="project" value="UniProtKB-SubCell"/>
</dbReference>
<evidence type="ECO:0000259" key="10">
    <source>
        <dbReference type="Pfam" id="PF00593"/>
    </source>
</evidence>
<evidence type="ECO:0000256" key="5">
    <source>
        <dbReference type="ARBA" id="ARBA00023077"/>
    </source>
</evidence>
<dbReference type="InterPro" id="IPR039426">
    <property type="entry name" value="TonB-dep_rcpt-like"/>
</dbReference>
<dbReference type="Proteomes" id="UP000284243">
    <property type="component" value="Unassembled WGS sequence"/>
</dbReference>
<evidence type="ECO:0000256" key="7">
    <source>
        <dbReference type="ARBA" id="ARBA00023237"/>
    </source>
</evidence>
<dbReference type="EMBL" id="QRYC01000002">
    <property type="protein sequence ID" value="RGU58652.1"/>
    <property type="molecule type" value="Genomic_DNA"/>
</dbReference>